<gene>
    <name evidence="2" type="ORF">PG986_013641</name>
</gene>
<dbReference type="InterPro" id="IPR035979">
    <property type="entry name" value="RBD_domain_sf"/>
</dbReference>
<feature type="compositionally biased region" description="Polar residues" evidence="1">
    <location>
        <begin position="52"/>
        <end position="66"/>
    </location>
</feature>
<name>A0ABR1PWH0_9PEZI</name>
<dbReference type="GeneID" id="92082925"/>
<organism evidence="2 3">
    <name type="scientific">Apiospora aurea</name>
    <dbReference type="NCBI Taxonomy" id="335848"/>
    <lineage>
        <taxon>Eukaryota</taxon>
        <taxon>Fungi</taxon>
        <taxon>Dikarya</taxon>
        <taxon>Ascomycota</taxon>
        <taxon>Pezizomycotina</taxon>
        <taxon>Sordariomycetes</taxon>
        <taxon>Xylariomycetidae</taxon>
        <taxon>Amphisphaeriales</taxon>
        <taxon>Apiosporaceae</taxon>
        <taxon>Apiospora</taxon>
    </lineage>
</organism>
<proteinExistence type="predicted"/>
<dbReference type="EMBL" id="JAQQWE010000009">
    <property type="protein sequence ID" value="KAK7941254.1"/>
    <property type="molecule type" value="Genomic_DNA"/>
</dbReference>
<feature type="region of interest" description="Disordered" evidence="1">
    <location>
        <begin position="1"/>
        <end position="91"/>
    </location>
</feature>
<sequence>MASFNQAPSGQENPNERLVYNPSIWSPQINPPPGLGNVAQANPPPPGLGNAYQVNPSPGLDNATQVNPPPGFGDFNVVGGQSQRSGNYPGNVGYPAPNDIWRPRPEPNNFVQQYPEATNPMGQYLERVNNWQQYPGSNAGMNQPLMPSAAGQSRELSGFIGQQPRANNATGYHQGNNAVGQHREISGFTGQYPQANNAIGHRHGNNTVGHRQGRASNEPLEYDPNFTFSENYKGSRLSRSNFSANVSNQENCSVFIRGLPPTCTPDMLLRNIRGCGTKVFALHINEPDRKNPDHCAAKLVFFEPHGVDWLWEQIEAGTFIVADENGTEYKPNACPNKIRSAPISSEDQRTRVLLISGPASVVSAESLNRFFRARFRYEVDCVYTTYEDPNWRAMEFHFSSARNQCDNAVKALNRLAFSGPGPLGP</sequence>
<protein>
    <submittedName>
        <fullName evidence="2">Enoyl reductase LovC</fullName>
    </submittedName>
</protein>
<feature type="compositionally biased region" description="Polar residues" evidence="1">
    <location>
        <begin position="79"/>
        <end position="88"/>
    </location>
</feature>
<dbReference type="SUPFAM" id="SSF54928">
    <property type="entry name" value="RNA-binding domain, RBD"/>
    <property type="match status" value="1"/>
</dbReference>
<evidence type="ECO:0000313" key="2">
    <source>
        <dbReference type="EMBL" id="KAK7941254.1"/>
    </source>
</evidence>
<dbReference type="RefSeq" id="XP_066694006.1">
    <property type="nucleotide sequence ID" value="XM_066849863.1"/>
</dbReference>
<accession>A0ABR1PWH0</accession>
<reference evidence="2 3" key="1">
    <citation type="submission" date="2023-01" db="EMBL/GenBank/DDBJ databases">
        <title>Analysis of 21 Apiospora genomes using comparative genomics revels a genus with tremendous synthesis potential of carbohydrate active enzymes and secondary metabolites.</title>
        <authorList>
            <person name="Sorensen T."/>
        </authorList>
    </citation>
    <scope>NUCLEOTIDE SEQUENCE [LARGE SCALE GENOMIC DNA]</scope>
    <source>
        <strain evidence="2 3">CBS 24483</strain>
    </source>
</reference>
<keyword evidence="3" id="KW-1185">Reference proteome</keyword>
<comment type="caution">
    <text evidence="2">The sequence shown here is derived from an EMBL/GenBank/DDBJ whole genome shotgun (WGS) entry which is preliminary data.</text>
</comment>
<evidence type="ECO:0000256" key="1">
    <source>
        <dbReference type="SAM" id="MobiDB-lite"/>
    </source>
</evidence>
<evidence type="ECO:0000313" key="3">
    <source>
        <dbReference type="Proteomes" id="UP001391051"/>
    </source>
</evidence>
<feature type="compositionally biased region" description="Polar residues" evidence="1">
    <location>
        <begin position="1"/>
        <end position="13"/>
    </location>
</feature>
<dbReference type="Proteomes" id="UP001391051">
    <property type="component" value="Unassembled WGS sequence"/>
</dbReference>